<gene>
    <name evidence="2" type="ORF">E4O86_14925</name>
</gene>
<proteinExistence type="predicted"/>
<protein>
    <recommendedName>
        <fullName evidence="4">Antitoxin</fullName>
    </recommendedName>
</protein>
<reference evidence="2" key="1">
    <citation type="submission" date="2019-03" db="EMBL/GenBank/DDBJ databases">
        <title>Afifella sp. nov., isolated from activated sludge.</title>
        <authorList>
            <person name="Li Q."/>
            <person name="Liu Y."/>
        </authorList>
    </citation>
    <scope>NUCLEOTIDE SEQUENCE</scope>
    <source>
        <strain evidence="2">L72</strain>
    </source>
</reference>
<sequence length="90" mass="10728">MDVAITIRNSATERIIRDIGRETGEGPSPLVTRWAHEALERRDREKAERRERRRKAVEKWSSDLPQYTDEDGEQVERIMDDMYDEWGLPR</sequence>
<organism evidence="2 3">
    <name type="scientific">Propylenella binzhouense</name>
    <dbReference type="NCBI Taxonomy" id="2555902"/>
    <lineage>
        <taxon>Bacteria</taxon>
        <taxon>Pseudomonadati</taxon>
        <taxon>Pseudomonadota</taxon>
        <taxon>Alphaproteobacteria</taxon>
        <taxon>Hyphomicrobiales</taxon>
        <taxon>Propylenellaceae</taxon>
        <taxon>Propylenella</taxon>
    </lineage>
</organism>
<dbReference type="EMBL" id="SPKJ01000056">
    <property type="protein sequence ID" value="MYZ49007.1"/>
    <property type="molecule type" value="Genomic_DNA"/>
</dbReference>
<dbReference type="AlphaFoldDB" id="A0A964T6W3"/>
<accession>A0A964T6W3</accession>
<evidence type="ECO:0008006" key="4">
    <source>
        <dbReference type="Google" id="ProtNLM"/>
    </source>
</evidence>
<keyword evidence="3" id="KW-1185">Reference proteome</keyword>
<evidence type="ECO:0000313" key="2">
    <source>
        <dbReference type="EMBL" id="MYZ49007.1"/>
    </source>
</evidence>
<name>A0A964T6W3_9HYPH</name>
<comment type="caution">
    <text evidence="2">The sequence shown here is derived from an EMBL/GenBank/DDBJ whole genome shotgun (WGS) entry which is preliminary data.</text>
</comment>
<feature type="region of interest" description="Disordered" evidence="1">
    <location>
        <begin position="41"/>
        <end position="76"/>
    </location>
</feature>
<evidence type="ECO:0000313" key="3">
    <source>
        <dbReference type="Proteomes" id="UP000773614"/>
    </source>
</evidence>
<dbReference type="Proteomes" id="UP000773614">
    <property type="component" value="Unassembled WGS sequence"/>
</dbReference>
<evidence type="ECO:0000256" key="1">
    <source>
        <dbReference type="SAM" id="MobiDB-lite"/>
    </source>
</evidence>
<dbReference type="Pfam" id="PF07704">
    <property type="entry name" value="PSK_trans_fac"/>
    <property type="match status" value="1"/>
</dbReference>
<dbReference type="InterPro" id="IPR011660">
    <property type="entry name" value="VapB-like"/>
</dbReference>
<feature type="compositionally biased region" description="Basic and acidic residues" evidence="1">
    <location>
        <begin position="41"/>
        <end position="50"/>
    </location>
</feature>